<evidence type="ECO:0000313" key="2">
    <source>
        <dbReference type="Proteomes" id="UP001292094"/>
    </source>
</evidence>
<gene>
    <name evidence="1" type="ORF">Pmani_012296</name>
</gene>
<name>A0AAE1UF59_9EUCA</name>
<comment type="caution">
    <text evidence="1">The sequence shown here is derived from an EMBL/GenBank/DDBJ whole genome shotgun (WGS) entry which is preliminary data.</text>
</comment>
<dbReference type="EMBL" id="JAWZYT010001013">
    <property type="protein sequence ID" value="KAK4316519.1"/>
    <property type="molecule type" value="Genomic_DNA"/>
</dbReference>
<protein>
    <submittedName>
        <fullName evidence="1">Uncharacterized protein</fullName>
    </submittedName>
</protein>
<keyword evidence="2" id="KW-1185">Reference proteome</keyword>
<sequence>MPGVYDGNAELVKVGVEETVRSTVPRSPSLYVQQCPVHLLCVRSPSLRSFTFSPFVHLFSVRSPFLRSFTFSAFVHLLCVRSPSLRSFTFSAFVQCPVHLPWPRAGVSLWCGVVW</sequence>
<organism evidence="1 2">
    <name type="scientific">Petrolisthes manimaculis</name>
    <dbReference type="NCBI Taxonomy" id="1843537"/>
    <lineage>
        <taxon>Eukaryota</taxon>
        <taxon>Metazoa</taxon>
        <taxon>Ecdysozoa</taxon>
        <taxon>Arthropoda</taxon>
        <taxon>Crustacea</taxon>
        <taxon>Multicrustacea</taxon>
        <taxon>Malacostraca</taxon>
        <taxon>Eumalacostraca</taxon>
        <taxon>Eucarida</taxon>
        <taxon>Decapoda</taxon>
        <taxon>Pleocyemata</taxon>
        <taxon>Anomura</taxon>
        <taxon>Galatheoidea</taxon>
        <taxon>Porcellanidae</taxon>
        <taxon>Petrolisthes</taxon>
    </lineage>
</organism>
<evidence type="ECO:0000313" key="1">
    <source>
        <dbReference type="EMBL" id="KAK4316519.1"/>
    </source>
</evidence>
<reference evidence="1" key="1">
    <citation type="submission" date="2023-11" db="EMBL/GenBank/DDBJ databases">
        <title>Genome assemblies of two species of porcelain crab, Petrolisthes cinctipes and Petrolisthes manimaculis (Anomura: Porcellanidae).</title>
        <authorList>
            <person name="Angst P."/>
        </authorList>
    </citation>
    <scope>NUCLEOTIDE SEQUENCE</scope>
    <source>
        <strain evidence="1">PB745_02</strain>
        <tissue evidence="1">Gill</tissue>
    </source>
</reference>
<dbReference type="Proteomes" id="UP001292094">
    <property type="component" value="Unassembled WGS sequence"/>
</dbReference>
<proteinExistence type="predicted"/>
<dbReference type="AlphaFoldDB" id="A0AAE1UF59"/>
<accession>A0AAE1UF59</accession>